<name>A0A182DV00_BLAVI</name>
<protein>
    <submittedName>
        <fullName evidence="2">NADH:ubiquinone oxidoreductase 17.2 kD subunit</fullName>
    </submittedName>
</protein>
<dbReference type="InterPro" id="IPR007763">
    <property type="entry name" value="NDUFA12"/>
</dbReference>
<dbReference type="GO" id="GO:0006979">
    <property type="term" value="P:response to oxidative stress"/>
    <property type="evidence" value="ECO:0007669"/>
    <property type="project" value="TreeGrafter"/>
</dbReference>
<feature type="region of interest" description="Disordered" evidence="1">
    <location>
        <begin position="119"/>
        <end position="165"/>
    </location>
</feature>
<dbReference type="GO" id="GO:0045271">
    <property type="term" value="C:respiratory chain complex I"/>
    <property type="evidence" value="ECO:0007669"/>
    <property type="project" value="InterPro"/>
</dbReference>
<dbReference type="AlphaFoldDB" id="A0A182DV00"/>
<dbReference type="PATRIC" id="fig|1079.8.peg.218"/>
<gene>
    <name evidence="2" type="ORF">BV133_216</name>
</gene>
<organism evidence="2">
    <name type="scientific">Blastochloris viridis</name>
    <name type="common">Rhodopseudomonas viridis</name>
    <dbReference type="NCBI Taxonomy" id="1079"/>
    <lineage>
        <taxon>Bacteria</taxon>
        <taxon>Pseudomonadati</taxon>
        <taxon>Pseudomonadota</taxon>
        <taxon>Alphaproteobacteria</taxon>
        <taxon>Hyphomicrobiales</taxon>
        <taxon>Blastochloridaceae</taxon>
        <taxon>Blastochloris</taxon>
    </lineage>
</organism>
<dbReference type="EMBL" id="AP014854">
    <property type="protein sequence ID" value="BAR97809.1"/>
    <property type="molecule type" value="Genomic_DNA"/>
</dbReference>
<dbReference type="PANTHER" id="PTHR12910">
    <property type="entry name" value="NADH-UBIQUINONE OXIDOREDUCTASE SUBUNIT B17.2"/>
    <property type="match status" value="1"/>
</dbReference>
<keyword evidence="2" id="KW-0830">Ubiquinone</keyword>
<dbReference type="Pfam" id="PF05071">
    <property type="entry name" value="NDUFA12"/>
    <property type="match status" value="1"/>
</dbReference>
<evidence type="ECO:0000256" key="1">
    <source>
        <dbReference type="SAM" id="MobiDB-lite"/>
    </source>
</evidence>
<reference evidence="2" key="1">
    <citation type="journal article" date="2015" name="Genome Announc.">
        <title>Complete Genome Sequence of the Bacteriochlorophyll b-Producing Photosynthetic Bacterium Blastochloris viridis.</title>
        <authorList>
            <person name="Tsukatani Y."/>
            <person name="Hirose Y."/>
            <person name="Harada J."/>
            <person name="Misawa N."/>
            <person name="Mori K."/>
            <person name="Inoue K."/>
            <person name="Tamiaki H."/>
        </authorList>
    </citation>
    <scope>NUCLEOTIDE SEQUENCE [LARGE SCALE GENOMIC DNA]</scope>
    <source>
        <strain evidence="2">DSM 133</strain>
    </source>
</reference>
<proteinExistence type="predicted"/>
<evidence type="ECO:0000313" key="2">
    <source>
        <dbReference type="EMBL" id="BAR97809.1"/>
    </source>
</evidence>
<dbReference type="NCBIfam" id="NF006040">
    <property type="entry name" value="PRK08183.1"/>
    <property type="match status" value="1"/>
</dbReference>
<dbReference type="PANTHER" id="PTHR12910:SF2">
    <property type="entry name" value="NADH DEHYDROGENASE [UBIQUINONE] 1 ALPHA SUBCOMPLEX SUBUNIT 12"/>
    <property type="match status" value="1"/>
</dbReference>
<accession>A0A182DV00</accession>
<sequence length="165" mass="19070">MTTPAASMGWTSRSARSRTLRAEGEDLMLKRLLLDCFTWWNGTTFMSRVTLWRRGEKVGEDEFGNVYYRMPNDPKRNPAFSRERRWVTYNGYAEASTIPPGWWGWMHHTTDIPPTEDNYQPKPWQKPHRPNMTGTARAYRPKGSTLAEGRRPAATGDYKAWTPGA</sequence>